<evidence type="ECO:0000256" key="1">
    <source>
        <dbReference type="SAM" id="MobiDB-lite"/>
    </source>
</evidence>
<name>A0AA40CQC1_9PEZI</name>
<proteinExistence type="predicted"/>
<dbReference type="AlphaFoldDB" id="A0AA40CQC1"/>
<evidence type="ECO:0000313" key="3">
    <source>
        <dbReference type="Proteomes" id="UP001174936"/>
    </source>
</evidence>
<feature type="compositionally biased region" description="Pro residues" evidence="1">
    <location>
        <begin position="57"/>
        <end position="69"/>
    </location>
</feature>
<accession>A0AA40CQC1</accession>
<feature type="region of interest" description="Disordered" evidence="1">
    <location>
        <begin position="33"/>
        <end position="141"/>
    </location>
</feature>
<reference evidence="2" key="1">
    <citation type="submission" date="2023-06" db="EMBL/GenBank/DDBJ databases">
        <title>Genome-scale phylogeny and comparative genomics of the fungal order Sordariales.</title>
        <authorList>
            <consortium name="Lawrence Berkeley National Laboratory"/>
            <person name="Hensen N."/>
            <person name="Bonometti L."/>
            <person name="Westerberg I."/>
            <person name="Brannstrom I.O."/>
            <person name="Guillou S."/>
            <person name="Cros-Aarteil S."/>
            <person name="Calhoun S."/>
            <person name="Haridas S."/>
            <person name="Kuo A."/>
            <person name="Mondo S."/>
            <person name="Pangilinan J."/>
            <person name="Riley R."/>
            <person name="Labutti K."/>
            <person name="Andreopoulos B."/>
            <person name="Lipzen A."/>
            <person name="Chen C."/>
            <person name="Yanf M."/>
            <person name="Daum C."/>
            <person name="Ng V."/>
            <person name="Clum A."/>
            <person name="Steindorff A."/>
            <person name="Ohm R."/>
            <person name="Martin F."/>
            <person name="Silar P."/>
            <person name="Natvig D."/>
            <person name="Lalanne C."/>
            <person name="Gautier V."/>
            <person name="Ament-Velasquez S.L."/>
            <person name="Kruys A."/>
            <person name="Hutchinson M.I."/>
            <person name="Powell A.J."/>
            <person name="Barry K."/>
            <person name="Miller A.N."/>
            <person name="Grigoriev I.V."/>
            <person name="Debuchy R."/>
            <person name="Gladieux P."/>
            <person name="Thoren M.H."/>
            <person name="Johannesson H."/>
        </authorList>
    </citation>
    <scope>NUCLEOTIDE SEQUENCE</scope>
    <source>
        <strain evidence="2">SMH2532-1</strain>
    </source>
</reference>
<dbReference type="EMBL" id="JAULSV010000004">
    <property type="protein sequence ID" value="KAK0646762.1"/>
    <property type="molecule type" value="Genomic_DNA"/>
</dbReference>
<comment type="caution">
    <text evidence="2">The sequence shown here is derived from an EMBL/GenBank/DDBJ whole genome shotgun (WGS) entry which is preliminary data.</text>
</comment>
<sequence>MKGIVESMELVLRAALRAALSAWKTTPTATLHRESGIPPVAVPLRDARSRMPFGCKPGPPTTLHAPPPQLHHGSSRAPAATSEPASKGPGTRSPETWWPGGRLSRGTNGGTQQPPRNTKRLRSPSSRNPERLSSRDGSSTT</sequence>
<organism evidence="2 3">
    <name type="scientific">Cercophora newfieldiana</name>
    <dbReference type="NCBI Taxonomy" id="92897"/>
    <lineage>
        <taxon>Eukaryota</taxon>
        <taxon>Fungi</taxon>
        <taxon>Dikarya</taxon>
        <taxon>Ascomycota</taxon>
        <taxon>Pezizomycotina</taxon>
        <taxon>Sordariomycetes</taxon>
        <taxon>Sordariomycetidae</taxon>
        <taxon>Sordariales</taxon>
        <taxon>Lasiosphaeriaceae</taxon>
        <taxon>Cercophora</taxon>
    </lineage>
</organism>
<protein>
    <submittedName>
        <fullName evidence="2">Uncharacterized protein</fullName>
    </submittedName>
</protein>
<gene>
    <name evidence="2" type="ORF">B0T16DRAFT_169228</name>
</gene>
<evidence type="ECO:0000313" key="2">
    <source>
        <dbReference type="EMBL" id="KAK0646762.1"/>
    </source>
</evidence>
<keyword evidence="3" id="KW-1185">Reference proteome</keyword>
<dbReference type="Proteomes" id="UP001174936">
    <property type="component" value="Unassembled WGS sequence"/>
</dbReference>